<dbReference type="Proteomes" id="UP000263993">
    <property type="component" value="Unassembled WGS sequence"/>
</dbReference>
<dbReference type="EMBL" id="QRGO01000002">
    <property type="protein sequence ID" value="RDV01859.1"/>
    <property type="molecule type" value="Genomic_DNA"/>
</dbReference>
<keyword evidence="1" id="KW-0472">Membrane</keyword>
<evidence type="ECO:0000313" key="3">
    <source>
        <dbReference type="EMBL" id="RDV01859.1"/>
    </source>
</evidence>
<organism evidence="3 4">
    <name type="scientific">Undibacter mobilis</name>
    <dbReference type="NCBI Taxonomy" id="2292256"/>
    <lineage>
        <taxon>Bacteria</taxon>
        <taxon>Pseudomonadati</taxon>
        <taxon>Pseudomonadota</taxon>
        <taxon>Alphaproteobacteria</taxon>
        <taxon>Hyphomicrobiales</taxon>
        <taxon>Nitrobacteraceae</taxon>
        <taxon>Undibacter</taxon>
    </lineage>
</organism>
<evidence type="ECO:0000313" key="4">
    <source>
        <dbReference type="Proteomes" id="UP000263993"/>
    </source>
</evidence>
<evidence type="ECO:0000259" key="2">
    <source>
        <dbReference type="Pfam" id="PF09976"/>
    </source>
</evidence>
<feature type="transmembrane region" description="Helical" evidence="1">
    <location>
        <begin position="24"/>
        <end position="45"/>
    </location>
</feature>
<gene>
    <name evidence="3" type="ORF">DXH78_14640</name>
</gene>
<keyword evidence="4" id="KW-1185">Reference proteome</keyword>
<protein>
    <recommendedName>
        <fullName evidence="2">Ancillary SecYEG translocon subunit/Cell division coordinator CpoB TPR domain-containing protein</fullName>
    </recommendedName>
</protein>
<dbReference type="OrthoDB" id="7173339at2"/>
<dbReference type="AlphaFoldDB" id="A0A371B2P5"/>
<proteinExistence type="predicted"/>
<accession>A0A371B2P5</accession>
<comment type="caution">
    <text evidence="3">The sequence shown here is derived from an EMBL/GenBank/DDBJ whole genome shotgun (WGS) entry which is preliminary data.</text>
</comment>
<dbReference type="Pfam" id="PF09976">
    <property type="entry name" value="TPR_21"/>
    <property type="match status" value="1"/>
</dbReference>
<sequence>MADIFNEVDEEVRREKLKALWDRYSLVIIAVAVLIVAGIGGWRAYEYYVGQKASVAGAAFEDAVTLSEQGKHAEAEKAFAKVAGEAPKGYAVLARFRAAAELAAANPGKPEEAVKAYGAIAADGSLGPLWQDLAAVRAGLLLVDSAPYADLRSRLEPITAAGRPYRHTARELLALSAFRANDVAETRRYIDMISADAETPPGSRQRVEVLSALIAGEGKAAADGKKG</sequence>
<keyword evidence="1" id="KW-1133">Transmembrane helix</keyword>
<feature type="domain" description="Ancillary SecYEG translocon subunit/Cell division coordinator CpoB TPR" evidence="2">
    <location>
        <begin position="18"/>
        <end position="150"/>
    </location>
</feature>
<dbReference type="RefSeq" id="WP_115517982.1">
    <property type="nucleotide sequence ID" value="NZ_QRGO01000002.1"/>
</dbReference>
<dbReference type="InterPro" id="IPR018704">
    <property type="entry name" value="SecYEG/CpoB_TPR"/>
</dbReference>
<reference evidence="4" key="1">
    <citation type="submission" date="2018-08" db="EMBL/GenBank/DDBJ databases">
        <authorList>
            <person name="Kim S.-J."/>
            <person name="Jung G.-Y."/>
        </authorList>
    </citation>
    <scope>NUCLEOTIDE SEQUENCE [LARGE SCALE GENOMIC DNA]</scope>
    <source>
        <strain evidence="4">GY_H</strain>
    </source>
</reference>
<keyword evidence="1" id="KW-0812">Transmembrane</keyword>
<evidence type="ECO:0000256" key="1">
    <source>
        <dbReference type="SAM" id="Phobius"/>
    </source>
</evidence>
<name>A0A371B2P5_9BRAD</name>